<dbReference type="SUPFAM" id="SSF55729">
    <property type="entry name" value="Acyl-CoA N-acyltransferases (Nat)"/>
    <property type="match status" value="1"/>
</dbReference>
<dbReference type="InterPro" id="IPR016181">
    <property type="entry name" value="Acyl_CoA_acyltransferase"/>
</dbReference>
<dbReference type="Pfam" id="PF13480">
    <property type="entry name" value="Acetyltransf_6"/>
    <property type="match status" value="1"/>
</dbReference>
<dbReference type="AlphaFoldDB" id="A0A645F8W8"/>
<name>A0A645F8W8_9ZZZZ</name>
<proteinExistence type="predicted"/>
<dbReference type="EMBL" id="VSSQ01056206">
    <property type="protein sequence ID" value="MPN10066.1"/>
    <property type="molecule type" value="Genomic_DNA"/>
</dbReference>
<gene>
    <name evidence="2" type="ORF">SDC9_157359</name>
</gene>
<dbReference type="InterPro" id="IPR038740">
    <property type="entry name" value="BioF2-like_GNAT_dom"/>
</dbReference>
<protein>
    <recommendedName>
        <fullName evidence="1">BioF2-like acetyltransferase domain-containing protein</fullName>
    </recommendedName>
</protein>
<feature type="domain" description="BioF2-like acetyltransferase" evidence="1">
    <location>
        <begin position="2"/>
        <end position="69"/>
    </location>
</feature>
<sequence>MITVKIANKIAGVDLMAIYRKKYYCLKGGNNIQDFSGIGNFLSLYEIEDAIQLGMTHMDFLSGDFGYKSELFTKVDQLKIEKNL</sequence>
<evidence type="ECO:0000259" key="1">
    <source>
        <dbReference type="Pfam" id="PF13480"/>
    </source>
</evidence>
<comment type="caution">
    <text evidence="2">The sequence shown here is derived from an EMBL/GenBank/DDBJ whole genome shotgun (WGS) entry which is preliminary data.</text>
</comment>
<accession>A0A645F8W8</accession>
<evidence type="ECO:0000313" key="2">
    <source>
        <dbReference type="EMBL" id="MPN10066.1"/>
    </source>
</evidence>
<organism evidence="2">
    <name type="scientific">bioreactor metagenome</name>
    <dbReference type="NCBI Taxonomy" id="1076179"/>
    <lineage>
        <taxon>unclassified sequences</taxon>
        <taxon>metagenomes</taxon>
        <taxon>ecological metagenomes</taxon>
    </lineage>
</organism>
<reference evidence="2" key="1">
    <citation type="submission" date="2019-08" db="EMBL/GenBank/DDBJ databases">
        <authorList>
            <person name="Kucharzyk K."/>
            <person name="Murdoch R.W."/>
            <person name="Higgins S."/>
            <person name="Loffler F."/>
        </authorList>
    </citation>
    <scope>NUCLEOTIDE SEQUENCE</scope>
</reference>